<protein>
    <recommendedName>
        <fullName evidence="6 7">3'-5' exonuclease DinG</fullName>
        <ecNumber evidence="6 7">3.1.-.-</ecNumber>
    </recommendedName>
</protein>
<dbReference type="SUPFAM" id="SSF52540">
    <property type="entry name" value="P-loop containing nucleoside triphosphate hydrolases"/>
    <property type="match status" value="2"/>
</dbReference>
<proteinExistence type="inferred from homology"/>
<dbReference type="PANTHER" id="PTHR30231">
    <property type="entry name" value="DNA POLYMERASE III SUBUNIT EPSILON"/>
    <property type="match status" value="1"/>
</dbReference>
<keyword evidence="1 6" id="KW-0540">Nuclease</keyword>
<evidence type="ECO:0000256" key="5">
    <source>
        <dbReference type="ARBA" id="ARBA00022840"/>
    </source>
</evidence>
<dbReference type="Pfam" id="PF13307">
    <property type="entry name" value="Helicase_C_2"/>
    <property type="match status" value="1"/>
</dbReference>
<feature type="binding site" evidence="6">
    <location>
        <begin position="284"/>
        <end position="291"/>
    </location>
    <ligand>
        <name>ATP</name>
        <dbReference type="ChEBI" id="CHEBI:30616"/>
    </ligand>
</feature>
<dbReference type="EC" id="3.1.-.-" evidence="6 7"/>
<evidence type="ECO:0000256" key="6">
    <source>
        <dbReference type="HAMAP-Rule" id="MF_02206"/>
    </source>
</evidence>
<feature type="short sequence motif" description="DEAH box" evidence="6">
    <location>
        <begin position="462"/>
        <end position="465"/>
    </location>
</feature>
<evidence type="ECO:0000259" key="8">
    <source>
        <dbReference type="PROSITE" id="PS51193"/>
    </source>
</evidence>
<evidence type="ECO:0000256" key="2">
    <source>
        <dbReference type="ARBA" id="ARBA00022741"/>
    </source>
</evidence>
<keyword evidence="3 6" id="KW-0378">Hydrolase</keyword>
<name>A0ABQ5JNY6_9LACO</name>
<dbReference type="NCBIfam" id="TIGR00573">
    <property type="entry name" value="dnaq"/>
    <property type="match status" value="1"/>
</dbReference>
<evidence type="ECO:0000256" key="3">
    <source>
        <dbReference type="ARBA" id="ARBA00022801"/>
    </source>
</evidence>
<dbReference type="EMBL" id="BQXO01000001">
    <property type="protein sequence ID" value="GKT05009.1"/>
    <property type="molecule type" value="Genomic_DNA"/>
</dbReference>
<dbReference type="InterPro" id="IPR014013">
    <property type="entry name" value="Helic_SF1/SF2_ATP-bd_DinG/Rad3"/>
</dbReference>
<dbReference type="RefSeq" id="WP_407882274.1">
    <property type="nucleotide sequence ID" value="NZ_BQXO01000001.1"/>
</dbReference>
<dbReference type="NCBIfam" id="TIGR01407">
    <property type="entry name" value="dinG_rel"/>
    <property type="match status" value="1"/>
</dbReference>
<dbReference type="InterPro" id="IPR006555">
    <property type="entry name" value="ATP-dep_Helicase_C"/>
</dbReference>
<keyword evidence="2 6" id="KW-0547">Nucleotide-binding</keyword>
<dbReference type="Pfam" id="PF00929">
    <property type="entry name" value="RNase_T"/>
    <property type="match status" value="1"/>
</dbReference>
<dbReference type="InterPro" id="IPR036397">
    <property type="entry name" value="RNaseH_sf"/>
</dbReference>
<dbReference type="Proteomes" id="UP001628078">
    <property type="component" value="Unassembled WGS sequence"/>
</dbReference>
<gene>
    <name evidence="6 7 9" type="primary">dinG</name>
    <name evidence="9" type="ORF">JCM31185_02980</name>
</gene>
<dbReference type="InterPro" id="IPR006310">
    <property type="entry name" value="DinG"/>
</dbReference>
<dbReference type="Gene3D" id="3.30.420.10">
    <property type="entry name" value="Ribonuclease H-like superfamily/Ribonuclease H"/>
    <property type="match status" value="1"/>
</dbReference>
<sequence length="938" mass="105413">MNTDTIYAVVDIETTGTSVNDGDRVIQIGCAFVQSGRVINRYSTKVNPGRSIPNNIIHLTGITNKVVSHAPYFDDIAGSLYAMLQGTVFVAHNVNFDFPFLNAEFSRVGYPALSISAIDTVTLTQILFPTLTSFRLRDLSAHFKIEHDQPHTADSDADATAILLIDLLTRLRELPINTLRQLIALHLSLPADTATIFQTALTMARRQPAKLPAGQYVRARLVLHEPDPIKPVDLGQPRAFPKSKVAKQKQWGTVIDWRDGQAKMMNAIFNNYSHPNTHNLIIEAPTGIGKSLGYAVPFAYLSQTGTATVISTQTTLLQEQFMTETVPKLRQMLPFAFNVVAVKGSHHYLDLSRFSAVLNVPDHSQQSQFLKARILVWLLDTRTGDLDELHLNSYRAPLFEEITHRGLASLSKKNPFYEDDYLRRLDNRIRQANLVVVNHAYLSQNAAQLETLLGHHPFLLVDEAQHLPDVAATHHRETVRFHDWISLLHHAQANIFNQHDHHLTAMFDEDSAATNALRQLATILVRLDADLDQFAQALYRQFLMRAQMTAKGTRIVEQLVDNASLRQLFQNESGAFAALMGAKTPLLTNVAKLRRRFAANQRKWLTSDQALMHEFEQTLAQIDGLFAQLQLFYEQLGEEKTSHVYWLKQNQYGDSTSLELSGGLLMAAGWLNDHVYHYFQRPTFTGATLFTSSRANYLMAQLDLDKDATTTKRLPEAFDYERQARLLVASDAPAMNLGRPDVQYHYWAETIAKLTMATKRQTLVLFNSLAAINEVYRELTHGLLDDTQTPVYAQGVTGSREKNLKRFTTENNAILLGAASYWEGIDLPNEALELVIITRLPFDSPTDLLVAATNAQLEANGHNPFYASALPKATLRLRQGIGRLIRSETDRGVVVVLDARLTAKRYGLTMQKALPKSLRVTNQSTAEIIKQTQNFFRS</sequence>
<comment type="caution">
    <text evidence="9">The sequence shown here is derived from an EMBL/GenBank/DDBJ whole genome shotgun (WGS) entry which is preliminary data.</text>
</comment>
<feature type="domain" description="Helicase ATP-binding" evidence="8">
    <location>
        <begin position="247"/>
        <end position="538"/>
    </location>
</feature>
<reference evidence="9 10" key="1">
    <citation type="submission" date="2022-03" db="EMBL/GenBank/DDBJ databases">
        <title>Draft genome sequence of Furfurilactobacillus curtus JCM 31185.</title>
        <authorList>
            <person name="Suzuki S."/>
            <person name="Endo A."/>
            <person name="Kajikawa A."/>
        </authorList>
    </citation>
    <scope>NUCLEOTIDE SEQUENCE [LARGE SCALE GENOMIC DNA]</scope>
    <source>
        <strain evidence="9 10">JCM 31185</strain>
    </source>
</reference>
<dbReference type="Gene3D" id="3.40.50.300">
    <property type="entry name" value="P-loop containing nucleotide triphosphate hydrolases"/>
    <property type="match status" value="2"/>
</dbReference>
<evidence type="ECO:0000313" key="10">
    <source>
        <dbReference type="Proteomes" id="UP001628078"/>
    </source>
</evidence>
<keyword evidence="5 6" id="KW-0067">ATP-binding</keyword>
<keyword evidence="10" id="KW-1185">Reference proteome</keyword>
<evidence type="ECO:0000256" key="4">
    <source>
        <dbReference type="ARBA" id="ARBA00022839"/>
    </source>
</evidence>
<dbReference type="SUPFAM" id="SSF53098">
    <property type="entry name" value="Ribonuclease H-like"/>
    <property type="match status" value="1"/>
</dbReference>
<dbReference type="PROSITE" id="PS51193">
    <property type="entry name" value="HELICASE_ATP_BIND_2"/>
    <property type="match status" value="1"/>
</dbReference>
<dbReference type="CDD" id="cd06127">
    <property type="entry name" value="DEDDh"/>
    <property type="match status" value="1"/>
</dbReference>
<evidence type="ECO:0000313" key="9">
    <source>
        <dbReference type="EMBL" id="GKT05009.1"/>
    </source>
</evidence>
<comment type="similarity">
    <text evidence="6 7">Belongs to the helicase family. DinG subfamily. Type 2 sub-subfamily.</text>
</comment>
<comment type="function">
    <text evidence="6 7">3'-5' exonuclease.</text>
</comment>
<evidence type="ECO:0000256" key="1">
    <source>
        <dbReference type="ARBA" id="ARBA00022722"/>
    </source>
</evidence>
<dbReference type="InterPro" id="IPR006054">
    <property type="entry name" value="DnaQ"/>
</dbReference>
<evidence type="ECO:0000256" key="7">
    <source>
        <dbReference type="RuleBase" id="RU364106"/>
    </source>
</evidence>
<dbReference type="SMART" id="SM00491">
    <property type="entry name" value="HELICc2"/>
    <property type="match status" value="1"/>
</dbReference>
<dbReference type="PANTHER" id="PTHR30231:SF41">
    <property type="entry name" value="DNA POLYMERASE III SUBUNIT EPSILON"/>
    <property type="match status" value="1"/>
</dbReference>
<dbReference type="InterPro" id="IPR027417">
    <property type="entry name" value="P-loop_NTPase"/>
</dbReference>
<accession>A0ABQ5JNY6</accession>
<dbReference type="HAMAP" id="MF_02206">
    <property type="entry name" value="DinG_exonucl"/>
    <property type="match status" value="1"/>
</dbReference>
<dbReference type="SMART" id="SM00479">
    <property type="entry name" value="EXOIII"/>
    <property type="match status" value="1"/>
</dbReference>
<dbReference type="InterPro" id="IPR012337">
    <property type="entry name" value="RNaseH-like_sf"/>
</dbReference>
<dbReference type="InterPro" id="IPR013520">
    <property type="entry name" value="Ribonucl_H"/>
</dbReference>
<organism evidence="9 10">
    <name type="scientific">Furfurilactobacillus curtus</name>
    <dbReference type="NCBI Taxonomy" id="1746200"/>
    <lineage>
        <taxon>Bacteria</taxon>
        <taxon>Bacillati</taxon>
        <taxon>Bacillota</taxon>
        <taxon>Bacilli</taxon>
        <taxon>Lactobacillales</taxon>
        <taxon>Lactobacillaceae</taxon>
        <taxon>Furfurilactobacillus</taxon>
    </lineage>
</organism>
<keyword evidence="4 6" id="KW-0269">Exonuclease</keyword>